<dbReference type="FunFam" id="1.10.287.950:FF:000001">
    <property type="entry name" value="Methyl-accepting chemotaxis sensory transducer"/>
    <property type="match status" value="1"/>
</dbReference>
<evidence type="ECO:0000259" key="7">
    <source>
        <dbReference type="PROSITE" id="PS50885"/>
    </source>
</evidence>
<reference evidence="8 9" key="1">
    <citation type="submission" date="2017-04" db="EMBL/GenBank/DDBJ databases">
        <authorList>
            <person name="Afonso C.L."/>
            <person name="Miller P.J."/>
            <person name="Scott M.A."/>
            <person name="Spackman E."/>
            <person name="Goraichik I."/>
            <person name="Dimitrov K.M."/>
            <person name="Suarez D.L."/>
            <person name="Swayne D.E."/>
        </authorList>
    </citation>
    <scope>NUCLEOTIDE SEQUENCE [LARGE SCALE GENOMIC DNA]</scope>
    <source>
        <strain evidence="8 9">DSM 5090</strain>
    </source>
</reference>
<feature type="region of interest" description="Disordered" evidence="4">
    <location>
        <begin position="540"/>
        <end position="571"/>
    </location>
</feature>
<accession>A0A1W2DLG6</accession>
<dbReference type="GO" id="GO:0006935">
    <property type="term" value="P:chemotaxis"/>
    <property type="evidence" value="ECO:0007669"/>
    <property type="project" value="UniProtKB-KW"/>
</dbReference>
<dbReference type="EMBL" id="FWXI01000016">
    <property type="protein sequence ID" value="SMC97892.1"/>
    <property type="molecule type" value="Genomic_DNA"/>
</dbReference>
<evidence type="ECO:0000313" key="9">
    <source>
        <dbReference type="Proteomes" id="UP000192738"/>
    </source>
</evidence>
<evidence type="ECO:0000313" key="8">
    <source>
        <dbReference type="EMBL" id="SMC97892.1"/>
    </source>
</evidence>
<keyword evidence="9" id="KW-1185">Reference proteome</keyword>
<dbReference type="GO" id="GO:0005886">
    <property type="term" value="C:plasma membrane"/>
    <property type="evidence" value="ECO:0007669"/>
    <property type="project" value="TreeGrafter"/>
</dbReference>
<gene>
    <name evidence="8" type="ORF">SAMN04488500_11681</name>
</gene>
<dbReference type="InterPro" id="IPR003660">
    <property type="entry name" value="HAMP_dom"/>
</dbReference>
<dbReference type="SMART" id="SM00304">
    <property type="entry name" value="HAMP"/>
    <property type="match status" value="1"/>
</dbReference>
<dbReference type="CDD" id="cd11386">
    <property type="entry name" value="MCP_signal"/>
    <property type="match status" value="1"/>
</dbReference>
<dbReference type="CDD" id="cd06225">
    <property type="entry name" value="HAMP"/>
    <property type="match status" value="1"/>
</dbReference>
<dbReference type="PROSITE" id="PS50111">
    <property type="entry name" value="CHEMOTAXIS_TRANSDUC_2"/>
    <property type="match status" value="1"/>
</dbReference>
<dbReference type="Pfam" id="PF12729">
    <property type="entry name" value="4HB_MCP_1"/>
    <property type="match status" value="1"/>
</dbReference>
<dbReference type="OrthoDB" id="9814363at2"/>
<feature type="domain" description="HAMP" evidence="7">
    <location>
        <begin position="212"/>
        <end position="264"/>
    </location>
</feature>
<dbReference type="SUPFAM" id="SSF58104">
    <property type="entry name" value="Methyl-accepting chemotaxis protein (MCP) signaling domain"/>
    <property type="match status" value="1"/>
</dbReference>
<dbReference type="InterPro" id="IPR047347">
    <property type="entry name" value="YvaQ-like_sensor"/>
</dbReference>
<keyword evidence="5" id="KW-0472">Membrane</keyword>
<dbReference type="Pfam" id="PF00672">
    <property type="entry name" value="HAMP"/>
    <property type="match status" value="1"/>
</dbReference>
<dbReference type="PROSITE" id="PS50885">
    <property type="entry name" value="HAMP"/>
    <property type="match status" value="1"/>
</dbReference>
<feature type="domain" description="Methyl-accepting transducer" evidence="6">
    <location>
        <begin position="269"/>
        <end position="498"/>
    </location>
</feature>
<dbReference type="CDD" id="cd19411">
    <property type="entry name" value="MCP2201-like_sensor"/>
    <property type="match status" value="1"/>
</dbReference>
<dbReference type="Proteomes" id="UP000192738">
    <property type="component" value="Unassembled WGS sequence"/>
</dbReference>
<dbReference type="PRINTS" id="PR00260">
    <property type="entry name" value="CHEMTRNSDUCR"/>
</dbReference>
<dbReference type="PANTHER" id="PTHR43531">
    <property type="entry name" value="PROTEIN ICFG"/>
    <property type="match status" value="1"/>
</dbReference>
<dbReference type="SMART" id="SM00283">
    <property type="entry name" value="MA"/>
    <property type="match status" value="1"/>
</dbReference>
<evidence type="ECO:0000256" key="4">
    <source>
        <dbReference type="SAM" id="MobiDB-lite"/>
    </source>
</evidence>
<evidence type="ECO:0000256" key="5">
    <source>
        <dbReference type="SAM" id="Phobius"/>
    </source>
</evidence>
<sequence length="571" mass="61398">MNWFNNLKIGKKLIISFIAVAFLAGVVGIVGIVNIKKVDDNFADLFINYGVASGDIGELGIAYHDNRSAIRDILIEKGKDRSKYINKIKENDRTIAKSMQQVEKTLQTEEGRRIFAVMQENLNKYNAARERVIAMALANQEDQAYILFWAEAGAPAGEVSKAIDQLFQLKESGGEKLSAEYSATTHTTVIVMILVILVAVIAAVGLGIFIARSISRPIGQLVEGANHIANGDLNITVEATTKDEIGTLASTFRTMVDQINEVMLNISSAADQVAAGSKQVSDSSMSLSQGATEQASSIEQLTASIEEISVQTKQNAQSANQANELAENAKTNAAQGNSQMQEMQKAMIEINESSSNISKIIKVIDEIAFQTNILALNAAVEAARAGQHGKGFAVVAEEVRNLAARSANAAKETTAMIESSIKKVEDGTKIANETAQALNKIVGGVTEVAALVNNIAVASNEQAAGIAQINQGISQVSQVVQSNSATSEESAAASEELSSQAEMLKGNVSRFKLKREKYSQKGYSELNPEVLKVLEAMAEKKRRQKPFEDTDSEAGSKKIKIALSDQEFGKY</sequence>
<keyword evidence="5" id="KW-0812">Transmembrane</keyword>
<dbReference type="GO" id="GO:0004888">
    <property type="term" value="F:transmembrane signaling receptor activity"/>
    <property type="evidence" value="ECO:0007669"/>
    <property type="project" value="InterPro"/>
</dbReference>
<dbReference type="AlphaFoldDB" id="A0A1W2DLG6"/>
<dbReference type="InterPro" id="IPR004089">
    <property type="entry name" value="MCPsignal_dom"/>
</dbReference>
<dbReference type="PANTHER" id="PTHR43531:SF11">
    <property type="entry name" value="METHYL-ACCEPTING CHEMOTAXIS PROTEIN 3"/>
    <property type="match status" value="1"/>
</dbReference>
<protein>
    <submittedName>
        <fullName evidence="8">Methyl-accepting chemotaxis sensory transducer</fullName>
    </submittedName>
</protein>
<dbReference type="RefSeq" id="WP_084577130.1">
    <property type="nucleotide sequence ID" value="NZ_CP155572.1"/>
</dbReference>
<dbReference type="GO" id="GO:0007165">
    <property type="term" value="P:signal transduction"/>
    <property type="evidence" value="ECO:0007669"/>
    <property type="project" value="UniProtKB-KW"/>
</dbReference>
<dbReference type="Pfam" id="PF00015">
    <property type="entry name" value="MCPsignal"/>
    <property type="match status" value="1"/>
</dbReference>
<evidence type="ECO:0000259" key="6">
    <source>
        <dbReference type="PROSITE" id="PS50111"/>
    </source>
</evidence>
<dbReference type="Gene3D" id="6.10.340.10">
    <property type="match status" value="1"/>
</dbReference>
<dbReference type="InterPro" id="IPR051310">
    <property type="entry name" value="MCP_chemotaxis"/>
</dbReference>
<dbReference type="InterPro" id="IPR024478">
    <property type="entry name" value="HlyB_4HB_MCP"/>
</dbReference>
<dbReference type="Gene3D" id="1.10.287.950">
    <property type="entry name" value="Methyl-accepting chemotaxis protein"/>
    <property type="match status" value="1"/>
</dbReference>
<keyword evidence="3" id="KW-0807">Transducer</keyword>
<feature type="transmembrane region" description="Helical" evidence="5">
    <location>
        <begin position="12"/>
        <end position="33"/>
    </location>
</feature>
<name>A0A1W2DLG6_9FIRM</name>
<dbReference type="InterPro" id="IPR004090">
    <property type="entry name" value="Chemotax_Me-accpt_rcpt"/>
</dbReference>
<keyword evidence="5" id="KW-1133">Transmembrane helix</keyword>
<evidence type="ECO:0000256" key="3">
    <source>
        <dbReference type="PROSITE-ProRule" id="PRU00284"/>
    </source>
</evidence>
<feature type="transmembrane region" description="Helical" evidence="5">
    <location>
        <begin position="189"/>
        <end position="211"/>
    </location>
</feature>
<proteinExistence type="inferred from homology"/>
<keyword evidence="1" id="KW-0145">Chemotaxis</keyword>
<comment type="similarity">
    <text evidence="2">Belongs to the methyl-accepting chemotaxis (MCP) protein family.</text>
</comment>
<evidence type="ECO:0000256" key="2">
    <source>
        <dbReference type="ARBA" id="ARBA00029447"/>
    </source>
</evidence>
<evidence type="ECO:0000256" key="1">
    <source>
        <dbReference type="ARBA" id="ARBA00022500"/>
    </source>
</evidence>
<dbReference type="STRING" id="112901.SAMN04488500_11681"/>
<organism evidence="8 9">
    <name type="scientific">Sporomusa malonica</name>
    <dbReference type="NCBI Taxonomy" id="112901"/>
    <lineage>
        <taxon>Bacteria</taxon>
        <taxon>Bacillati</taxon>
        <taxon>Bacillota</taxon>
        <taxon>Negativicutes</taxon>
        <taxon>Selenomonadales</taxon>
        <taxon>Sporomusaceae</taxon>
        <taxon>Sporomusa</taxon>
    </lineage>
</organism>